<evidence type="ECO:0000256" key="1">
    <source>
        <dbReference type="ARBA" id="ARBA00007689"/>
    </source>
</evidence>
<accession>A0ABQ4SQ71</accession>
<proteinExistence type="inferred from homology"/>
<evidence type="ECO:0000313" key="4">
    <source>
        <dbReference type="Proteomes" id="UP001055153"/>
    </source>
</evidence>
<dbReference type="Proteomes" id="UP001055153">
    <property type="component" value="Unassembled WGS sequence"/>
</dbReference>
<dbReference type="Gene3D" id="3.30.70.1060">
    <property type="entry name" value="Dimeric alpha+beta barrel"/>
    <property type="match status" value="1"/>
</dbReference>
<dbReference type="InterPro" id="IPR051807">
    <property type="entry name" value="Sec-metab_biosynth-assoc"/>
</dbReference>
<dbReference type="PANTHER" id="PTHR33606:SF3">
    <property type="entry name" value="PROTEIN YCII"/>
    <property type="match status" value="1"/>
</dbReference>
<dbReference type="InterPro" id="IPR011008">
    <property type="entry name" value="Dimeric_a/b-barrel"/>
</dbReference>
<feature type="domain" description="YCII-related" evidence="2">
    <location>
        <begin position="1"/>
        <end position="82"/>
    </location>
</feature>
<dbReference type="InterPro" id="IPR005545">
    <property type="entry name" value="YCII"/>
</dbReference>
<keyword evidence="4" id="KW-1185">Reference proteome</keyword>
<evidence type="ECO:0000313" key="3">
    <source>
        <dbReference type="EMBL" id="GJE03909.1"/>
    </source>
</evidence>
<protein>
    <recommendedName>
        <fullName evidence="2">YCII-related domain-containing protein</fullName>
    </recommendedName>
</protein>
<gene>
    <name evidence="3" type="ORF">GMJLKIPL_5866</name>
</gene>
<reference evidence="3" key="1">
    <citation type="journal article" date="2021" name="Front. Microbiol.">
        <title>Comprehensive Comparative Genomics and Phenotyping of Methylobacterium Species.</title>
        <authorList>
            <person name="Alessa O."/>
            <person name="Ogura Y."/>
            <person name="Fujitani Y."/>
            <person name="Takami H."/>
            <person name="Hayashi T."/>
            <person name="Sahin N."/>
            <person name="Tani A."/>
        </authorList>
    </citation>
    <scope>NUCLEOTIDE SEQUENCE</scope>
    <source>
        <strain evidence="3">DSM 17168</strain>
    </source>
</reference>
<dbReference type="EMBL" id="BPQQ01000096">
    <property type="protein sequence ID" value="GJE03909.1"/>
    <property type="molecule type" value="Genomic_DNA"/>
</dbReference>
<comment type="similarity">
    <text evidence="1">Belongs to the YciI family.</text>
</comment>
<dbReference type="RefSeq" id="WP_238241282.1">
    <property type="nucleotide sequence ID" value="NZ_BPQQ01000096.1"/>
</dbReference>
<comment type="caution">
    <text evidence="3">The sequence shown here is derived from an EMBL/GenBank/DDBJ whole genome shotgun (WGS) entry which is preliminary data.</text>
</comment>
<sequence>MPYMVVADDKPGTAELRARVRPAHVAYLESHLERLIGAGAKLADDGTTAIGSLYLIDTDDRAEAERFVAEDPFMVEGVFSGFVATRWRKAILDGRSFIPRD</sequence>
<reference evidence="3" key="2">
    <citation type="submission" date="2021-08" db="EMBL/GenBank/DDBJ databases">
        <authorList>
            <person name="Tani A."/>
            <person name="Ola A."/>
            <person name="Ogura Y."/>
            <person name="Katsura K."/>
            <person name="Hayashi T."/>
        </authorList>
    </citation>
    <scope>NUCLEOTIDE SEQUENCE</scope>
    <source>
        <strain evidence="3">DSM 17168</strain>
    </source>
</reference>
<dbReference type="SUPFAM" id="SSF54909">
    <property type="entry name" value="Dimeric alpha+beta barrel"/>
    <property type="match status" value="1"/>
</dbReference>
<evidence type="ECO:0000259" key="2">
    <source>
        <dbReference type="Pfam" id="PF03795"/>
    </source>
</evidence>
<name>A0ABQ4SQ71_9HYPH</name>
<organism evidence="3 4">
    <name type="scientific">Methylobacterium isbiliense</name>
    <dbReference type="NCBI Taxonomy" id="315478"/>
    <lineage>
        <taxon>Bacteria</taxon>
        <taxon>Pseudomonadati</taxon>
        <taxon>Pseudomonadota</taxon>
        <taxon>Alphaproteobacteria</taxon>
        <taxon>Hyphomicrobiales</taxon>
        <taxon>Methylobacteriaceae</taxon>
        <taxon>Methylobacterium</taxon>
    </lineage>
</organism>
<dbReference type="Pfam" id="PF03795">
    <property type="entry name" value="YCII"/>
    <property type="match status" value="1"/>
</dbReference>
<dbReference type="PANTHER" id="PTHR33606">
    <property type="entry name" value="PROTEIN YCII"/>
    <property type="match status" value="1"/>
</dbReference>